<dbReference type="GO" id="GO:0031931">
    <property type="term" value="C:TORC1 complex"/>
    <property type="evidence" value="ECO:0007669"/>
    <property type="project" value="TreeGrafter"/>
</dbReference>
<evidence type="ECO:0000259" key="15">
    <source>
        <dbReference type="PROSITE" id="PS51190"/>
    </source>
</evidence>
<feature type="compositionally biased region" description="Low complexity" evidence="10">
    <location>
        <begin position="4068"/>
        <end position="4092"/>
    </location>
</feature>
<dbReference type="InterPro" id="IPR014009">
    <property type="entry name" value="PIK_FAT"/>
</dbReference>
<dbReference type="CDD" id="cd05169">
    <property type="entry name" value="PIKKc_TOR"/>
    <property type="match status" value="1"/>
</dbReference>
<dbReference type="GO" id="GO:0016242">
    <property type="term" value="P:negative regulation of macroautophagy"/>
    <property type="evidence" value="ECO:0007669"/>
    <property type="project" value="TreeGrafter"/>
</dbReference>
<dbReference type="PROSITE" id="PS50290">
    <property type="entry name" value="PI3_4_KINASE_3"/>
    <property type="match status" value="1"/>
</dbReference>
<keyword evidence="4" id="KW-0677">Repeat</keyword>
<dbReference type="GO" id="GO:0004674">
    <property type="term" value="F:protein serine/threonine kinase activity"/>
    <property type="evidence" value="ECO:0007669"/>
    <property type="project" value="UniProtKB-EC"/>
</dbReference>
<dbReference type="InterPro" id="IPR000403">
    <property type="entry name" value="PI3/4_kinase_cat_dom"/>
</dbReference>
<name>A0AAD8Y9T5_9STRA</name>
<dbReference type="Pfam" id="PF11865">
    <property type="entry name" value="mTOR_dom"/>
    <property type="match status" value="1"/>
</dbReference>
<evidence type="ECO:0000259" key="13">
    <source>
        <dbReference type="PROSITE" id="PS50888"/>
    </source>
</evidence>
<keyword evidence="3 16" id="KW-0808">Transferase</keyword>
<dbReference type="InterPro" id="IPR016024">
    <property type="entry name" value="ARM-type_fold"/>
</dbReference>
<feature type="compositionally biased region" description="Polar residues" evidence="10">
    <location>
        <begin position="830"/>
        <end position="864"/>
    </location>
</feature>
<feature type="domain" description="FAT" evidence="14">
    <location>
        <begin position="1842"/>
        <end position="2533"/>
    </location>
</feature>
<dbReference type="GO" id="GO:0005634">
    <property type="term" value="C:nucleus"/>
    <property type="evidence" value="ECO:0007669"/>
    <property type="project" value="TreeGrafter"/>
</dbReference>
<keyword evidence="5" id="KW-0547">Nucleotide-binding</keyword>
<dbReference type="Gene3D" id="1.25.40.10">
    <property type="entry name" value="Tetratricopeptide repeat domain"/>
    <property type="match status" value="1"/>
</dbReference>
<dbReference type="NCBIfam" id="TIGR00229">
    <property type="entry name" value="sensory_box"/>
    <property type="match status" value="1"/>
</dbReference>
<dbReference type="InterPro" id="IPR045239">
    <property type="entry name" value="bHLH95_bHLH"/>
</dbReference>
<feature type="domain" description="BHLH" evidence="13">
    <location>
        <begin position="3828"/>
        <end position="3880"/>
    </location>
</feature>
<dbReference type="Proteomes" id="UP001224775">
    <property type="component" value="Unassembled WGS sequence"/>
</dbReference>
<keyword evidence="6 16" id="KW-0418">Kinase</keyword>
<dbReference type="SMART" id="SM01343">
    <property type="entry name" value="FATC"/>
    <property type="match status" value="1"/>
</dbReference>
<dbReference type="InterPro" id="IPR003152">
    <property type="entry name" value="FATC_dom"/>
</dbReference>
<dbReference type="GO" id="GO:0044877">
    <property type="term" value="F:protein-containing complex binding"/>
    <property type="evidence" value="ECO:0007669"/>
    <property type="project" value="InterPro"/>
</dbReference>
<feature type="region of interest" description="Disordered" evidence="10">
    <location>
        <begin position="4065"/>
        <end position="4109"/>
    </location>
</feature>
<comment type="similarity">
    <text evidence="1">Belongs to the PI3/PI4-kinase family.</text>
</comment>
<dbReference type="Pfam" id="PF00010">
    <property type="entry name" value="HLH"/>
    <property type="match status" value="1"/>
</dbReference>
<feature type="region of interest" description="Disordered" evidence="10">
    <location>
        <begin position="3470"/>
        <end position="3493"/>
    </location>
</feature>
<feature type="compositionally biased region" description="Basic and acidic residues" evidence="10">
    <location>
        <begin position="3399"/>
        <end position="3408"/>
    </location>
</feature>
<evidence type="ECO:0000259" key="11">
    <source>
        <dbReference type="PROSITE" id="PS50112"/>
    </source>
</evidence>
<feature type="compositionally biased region" description="Low complexity" evidence="10">
    <location>
        <begin position="3768"/>
        <end position="3781"/>
    </location>
</feature>
<feature type="compositionally biased region" description="Low complexity" evidence="10">
    <location>
        <begin position="4009"/>
        <end position="4027"/>
    </location>
</feature>
<evidence type="ECO:0000256" key="6">
    <source>
        <dbReference type="ARBA" id="ARBA00022777"/>
    </source>
</evidence>
<dbReference type="PROSITE" id="PS50112">
    <property type="entry name" value="PAS"/>
    <property type="match status" value="1"/>
</dbReference>
<dbReference type="SMART" id="SM00353">
    <property type="entry name" value="HLH"/>
    <property type="match status" value="1"/>
</dbReference>
<reference evidence="16" key="1">
    <citation type="submission" date="2023-06" db="EMBL/GenBank/DDBJ databases">
        <title>Survivors Of The Sea: Transcriptome response of Skeletonema marinoi to long-term dormancy.</title>
        <authorList>
            <person name="Pinder M.I.M."/>
            <person name="Kourtchenko O."/>
            <person name="Robertson E.K."/>
            <person name="Larsson T."/>
            <person name="Maumus F."/>
            <person name="Osuna-Cruz C.M."/>
            <person name="Vancaester E."/>
            <person name="Stenow R."/>
            <person name="Vandepoele K."/>
            <person name="Ploug H."/>
            <person name="Bruchert V."/>
            <person name="Godhe A."/>
            <person name="Topel M."/>
        </authorList>
    </citation>
    <scope>NUCLEOTIDE SEQUENCE</scope>
    <source>
        <strain evidence="16">R05AC</strain>
    </source>
</reference>
<evidence type="ECO:0000256" key="3">
    <source>
        <dbReference type="ARBA" id="ARBA00022679"/>
    </source>
</evidence>
<dbReference type="Gene3D" id="1.25.10.10">
    <property type="entry name" value="Leucine-rich Repeat Variant"/>
    <property type="match status" value="4"/>
</dbReference>
<dbReference type="InterPro" id="IPR018936">
    <property type="entry name" value="PI3/4_kinase_CS"/>
</dbReference>
<dbReference type="EC" id="2.7.11.1" evidence="2"/>
<dbReference type="Gene3D" id="1.20.120.150">
    <property type="entry name" value="FKBP12-rapamycin binding domain"/>
    <property type="match status" value="1"/>
</dbReference>
<dbReference type="InterPro" id="IPR036940">
    <property type="entry name" value="PI3/4_kinase_cat_sf"/>
</dbReference>
<dbReference type="GO" id="GO:0046983">
    <property type="term" value="F:protein dimerization activity"/>
    <property type="evidence" value="ECO:0007669"/>
    <property type="project" value="InterPro"/>
</dbReference>
<feature type="compositionally biased region" description="Pro residues" evidence="10">
    <location>
        <begin position="3725"/>
        <end position="3735"/>
    </location>
</feature>
<dbReference type="SUPFAM" id="SSF55785">
    <property type="entry name" value="PYP-like sensor domain (PAS domain)"/>
    <property type="match status" value="1"/>
</dbReference>
<dbReference type="InterPro" id="IPR011009">
    <property type="entry name" value="Kinase-like_dom_sf"/>
</dbReference>
<dbReference type="Pfam" id="PF02259">
    <property type="entry name" value="FAT"/>
    <property type="match status" value="1"/>
</dbReference>
<dbReference type="Pfam" id="PF23593">
    <property type="entry name" value="HEAT_ATR"/>
    <property type="match status" value="1"/>
</dbReference>
<dbReference type="Gene3D" id="3.30.1010.10">
    <property type="entry name" value="Phosphatidylinositol 3-kinase Catalytic Subunit, Chain A, domain 4"/>
    <property type="match status" value="1"/>
</dbReference>
<organism evidence="16 17">
    <name type="scientific">Skeletonema marinoi</name>
    <dbReference type="NCBI Taxonomy" id="267567"/>
    <lineage>
        <taxon>Eukaryota</taxon>
        <taxon>Sar</taxon>
        <taxon>Stramenopiles</taxon>
        <taxon>Ochrophyta</taxon>
        <taxon>Bacillariophyta</taxon>
        <taxon>Coscinodiscophyceae</taxon>
        <taxon>Thalassiosirophycidae</taxon>
        <taxon>Thalassiosirales</taxon>
        <taxon>Skeletonemataceae</taxon>
        <taxon>Skeletonema</taxon>
        <taxon>Skeletonema marinoi-dohrnii complex</taxon>
    </lineage>
</organism>
<evidence type="ECO:0000256" key="7">
    <source>
        <dbReference type="ARBA" id="ARBA00022840"/>
    </source>
</evidence>
<feature type="region of interest" description="Disordered" evidence="10">
    <location>
        <begin position="1678"/>
        <end position="1707"/>
    </location>
</feature>
<feature type="compositionally biased region" description="Polar residues" evidence="10">
    <location>
        <begin position="179"/>
        <end position="198"/>
    </location>
</feature>
<dbReference type="InterPro" id="IPR000014">
    <property type="entry name" value="PAS"/>
</dbReference>
<keyword evidence="7" id="KW-0067">ATP-binding</keyword>
<dbReference type="InterPro" id="IPR011990">
    <property type="entry name" value="TPR-like_helical_dom_sf"/>
</dbReference>
<dbReference type="GO" id="GO:0031929">
    <property type="term" value="P:TOR signaling"/>
    <property type="evidence" value="ECO:0007669"/>
    <property type="project" value="TreeGrafter"/>
</dbReference>
<dbReference type="SMART" id="SM00146">
    <property type="entry name" value="PI3Kc"/>
    <property type="match status" value="1"/>
</dbReference>
<dbReference type="Pfam" id="PF08771">
    <property type="entry name" value="FRB_dom"/>
    <property type="match status" value="1"/>
</dbReference>
<evidence type="ECO:0000259" key="14">
    <source>
        <dbReference type="PROSITE" id="PS51189"/>
    </source>
</evidence>
<dbReference type="InterPro" id="IPR024585">
    <property type="entry name" value="mTOR_dom"/>
</dbReference>
<dbReference type="EMBL" id="JATAAI010000013">
    <property type="protein sequence ID" value="KAK1741406.1"/>
    <property type="molecule type" value="Genomic_DNA"/>
</dbReference>
<feature type="region of interest" description="Disordered" evidence="10">
    <location>
        <begin position="3708"/>
        <end position="3825"/>
    </location>
</feature>
<dbReference type="InterPro" id="IPR036738">
    <property type="entry name" value="FRB_sf"/>
</dbReference>
<dbReference type="GO" id="GO:0031932">
    <property type="term" value="C:TORC2 complex"/>
    <property type="evidence" value="ECO:0007669"/>
    <property type="project" value="TreeGrafter"/>
</dbReference>
<feature type="region of interest" description="Disordered" evidence="10">
    <location>
        <begin position="170"/>
        <end position="198"/>
    </location>
</feature>
<dbReference type="InterPro" id="IPR009076">
    <property type="entry name" value="FRB_dom"/>
</dbReference>
<dbReference type="CDD" id="cd00130">
    <property type="entry name" value="PAS"/>
    <property type="match status" value="1"/>
</dbReference>
<comment type="caution">
    <text evidence="16">The sequence shown here is derived from an EMBL/GenBank/DDBJ whole genome shotgun (WGS) entry which is preliminary data.</text>
</comment>
<dbReference type="PANTHER" id="PTHR11139:SF9">
    <property type="entry name" value="SERINE_THREONINE-PROTEIN KINASE MTOR"/>
    <property type="match status" value="1"/>
</dbReference>
<feature type="compositionally biased region" description="Basic and acidic residues" evidence="10">
    <location>
        <begin position="1275"/>
        <end position="1286"/>
    </location>
</feature>
<dbReference type="Pfam" id="PF00454">
    <property type="entry name" value="PI3_PI4_kinase"/>
    <property type="match status" value="1"/>
</dbReference>
<dbReference type="Gene3D" id="1.10.1070.11">
    <property type="entry name" value="Phosphatidylinositol 3-/4-kinase, catalytic domain"/>
    <property type="match status" value="1"/>
</dbReference>
<feature type="region of interest" description="Disordered" evidence="10">
    <location>
        <begin position="785"/>
        <end position="864"/>
    </location>
</feature>
<dbReference type="PROSITE" id="PS50888">
    <property type="entry name" value="BHLH"/>
    <property type="match status" value="1"/>
</dbReference>
<accession>A0AAD8Y9T5</accession>
<evidence type="ECO:0000256" key="9">
    <source>
        <dbReference type="ARBA" id="ARBA00048679"/>
    </source>
</evidence>
<dbReference type="PROSITE" id="PS51190">
    <property type="entry name" value="FATC"/>
    <property type="match status" value="1"/>
</dbReference>
<comment type="catalytic activity">
    <reaction evidence="9">
        <text>L-seryl-[protein] + ATP = O-phospho-L-seryl-[protein] + ADP + H(+)</text>
        <dbReference type="Rhea" id="RHEA:17989"/>
        <dbReference type="Rhea" id="RHEA-COMP:9863"/>
        <dbReference type="Rhea" id="RHEA-COMP:11604"/>
        <dbReference type="ChEBI" id="CHEBI:15378"/>
        <dbReference type="ChEBI" id="CHEBI:29999"/>
        <dbReference type="ChEBI" id="CHEBI:30616"/>
        <dbReference type="ChEBI" id="CHEBI:83421"/>
        <dbReference type="ChEBI" id="CHEBI:456216"/>
        <dbReference type="EC" id="2.7.11.1"/>
    </reaction>
</comment>
<dbReference type="FunFam" id="1.10.1070.11:FF:000029">
    <property type="entry name" value="Serine/threonine-protein kinase TOR"/>
    <property type="match status" value="1"/>
</dbReference>
<feature type="compositionally biased region" description="Acidic residues" evidence="10">
    <location>
        <begin position="3147"/>
        <end position="3159"/>
    </location>
</feature>
<feature type="region of interest" description="Disordered" evidence="10">
    <location>
        <begin position="3998"/>
        <end position="4032"/>
    </location>
</feature>
<feature type="domain" description="PI3K/PI4K catalytic" evidence="12">
    <location>
        <begin position="2736"/>
        <end position="3053"/>
    </location>
</feature>
<feature type="compositionally biased region" description="Polar residues" evidence="10">
    <location>
        <begin position="3808"/>
        <end position="3817"/>
    </location>
</feature>
<dbReference type="InterPro" id="IPR036638">
    <property type="entry name" value="HLH_DNA-bd_sf"/>
</dbReference>
<feature type="domain" description="FATC" evidence="15">
    <location>
        <begin position="3323"/>
        <end position="3355"/>
    </location>
</feature>
<evidence type="ECO:0000256" key="2">
    <source>
        <dbReference type="ARBA" id="ARBA00012513"/>
    </source>
</evidence>
<evidence type="ECO:0000313" key="16">
    <source>
        <dbReference type="EMBL" id="KAK1741406.1"/>
    </source>
</evidence>
<feature type="domain" description="PAS" evidence="11">
    <location>
        <begin position="3970"/>
        <end position="4000"/>
    </location>
</feature>
<gene>
    <name evidence="16" type="ORF">QTG54_007884</name>
</gene>
<evidence type="ECO:0000256" key="10">
    <source>
        <dbReference type="SAM" id="MobiDB-lite"/>
    </source>
</evidence>
<feature type="compositionally biased region" description="Low complexity" evidence="10">
    <location>
        <begin position="118"/>
        <end position="129"/>
    </location>
</feature>
<feature type="compositionally biased region" description="Acidic residues" evidence="10">
    <location>
        <begin position="3073"/>
        <end position="3103"/>
    </location>
</feature>
<dbReference type="CDD" id="cd11393">
    <property type="entry name" value="bHLH_AtbHLH_like"/>
    <property type="match status" value="1"/>
</dbReference>
<dbReference type="FunFam" id="3.30.1010.10:FF:000006">
    <property type="entry name" value="Serine/threonine-protein kinase TOR"/>
    <property type="match status" value="1"/>
</dbReference>
<evidence type="ECO:0000256" key="8">
    <source>
        <dbReference type="ARBA" id="ARBA00047899"/>
    </source>
</evidence>
<protein>
    <recommendedName>
        <fullName evidence="2">non-specific serine/threonine protein kinase</fullName>
        <ecNumber evidence="2">2.7.11.1</ecNumber>
    </recommendedName>
</protein>
<dbReference type="SUPFAM" id="SSF47459">
    <property type="entry name" value="HLH, helix-loop-helix DNA-binding domain"/>
    <property type="match status" value="1"/>
</dbReference>
<feature type="region of interest" description="Disordered" evidence="10">
    <location>
        <begin position="3386"/>
        <end position="3437"/>
    </location>
</feature>
<dbReference type="SMART" id="SM01345">
    <property type="entry name" value="Rapamycin_bind"/>
    <property type="match status" value="1"/>
</dbReference>
<dbReference type="SUPFAM" id="SSF56112">
    <property type="entry name" value="Protein kinase-like (PK-like)"/>
    <property type="match status" value="1"/>
</dbReference>
<proteinExistence type="inferred from homology"/>
<dbReference type="InterPro" id="IPR026683">
    <property type="entry name" value="TOR_cat"/>
</dbReference>
<dbReference type="InterPro" id="IPR011989">
    <property type="entry name" value="ARM-like"/>
</dbReference>
<dbReference type="InterPro" id="IPR050517">
    <property type="entry name" value="DDR_Repair_Kinase"/>
</dbReference>
<evidence type="ECO:0000256" key="1">
    <source>
        <dbReference type="ARBA" id="ARBA00011031"/>
    </source>
</evidence>
<feature type="region of interest" description="Disordered" evidence="10">
    <location>
        <begin position="118"/>
        <end position="158"/>
    </location>
</feature>
<dbReference type="Pfam" id="PF02260">
    <property type="entry name" value="FATC"/>
    <property type="match status" value="1"/>
</dbReference>
<evidence type="ECO:0000259" key="12">
    <source>
        <dbReference type="PROSITE" id="PS50290"/>
    </source>
</evidence>
<dbReference type="SUPFAM" id="SSF47212">
    <property type="entry name" value="FKBP12-rapamycin-binding domain of FKBP-rapamycin-associated protein (FRAP)"/>
    <property type="match status" value="1"/>
</dbReference>
<dbReference type="InterPro" id="IPR011598">
    <property type="entry name" value="bHLH_dom"/>
</dbReference>
<dbReference type="GO" id="GO:0080090">
    <property type="term" value="P:regulation of primary metabolic process"/>
    <property type="evidence" value="ECO:0007669"/>
    <property type="project" value="UniProtKB-ARBA"/>
</dbReference>
<evidence type="ECO:0000256" key="4">
    <source>
        <dbReference type="ARBA" id="ARBA00022737"/>
    </source>
</evidence>
<dbReference type="PROSITE" id="PS00916">
    <property type="entry name" value="PI3_4_KINASE_2"/>
    <property type="match status" value="1"/>
</dbReference>
<dbReference type="SUPFAM" id="SSF48371">
    <property type="entry name" value="ARM repeat"/>
    <property type="match status" value="1"/>
</dbReference>
<feature type="region of interest" description="Disordered" evidence="10">
    <location>
        <begin position="1992"/>
        <end position="2013"/>
    </location>
</feature>
<feature type="compositionally biased region" description="Low complexity" evidence="10">
    <location>
        <begin position="3742"/>
        <end position="3760"/>
    </location>
</feature>
<feature type="region of interest" description="Disordered" evidence="10">
    <location>
        <begin position="1241"/>
        <end position="1286"/>
    </location>
</feature>
<feature type="region of interest" description="Disordered" evidence="10">
    <location>
        <begin position="3020"/>
        <end position="3165"/>
    </location>
</feature>
<dbReference type="GO" id="GO:0005524">
    <property type="term" value="F:ATP binding"/>
    <property type="evidence" value="ECO:0007669"/>
    <property type="project" value="UniProtKB-KW"/>
</dbReference>
<feature type="compositionally biased region" description="Polar residues" evidence="10">
    <location>
        <begin position="1682"/>
        <end position="1691"/>
    </location>
</feature>
<dbReference type="SMART" id="SM01346">
    <property type="entry name" value="DUF3385"/>
    <property type="match status" value="1"/>
</dbReference>
<dbReference type="Gene3D" id="4.10.280.10">
    <property type="entry name" value="Helix-loop-helix DNA-binding domain"/>
    <property type="match status" value="1"/>
</dbReference>
<sequence length="4158" mass="456256">MDFLSLESALLLQGGTPYFGYGWSDPSSSGNAADDGTVDGSIYGPSNVVNSRGVGVAGGDYYSHGVGYGSDNHVAKLQTPLDPLLKELKREHASSAGPQDVLASLISKEELEFLFKTASSRTSTTKSTDGSGGKKFPVKSIDVPEGGSSAKKDTMDKDSTDLFDIARAETPLARGGQVEGTSPNAHTTSLPSSKSGIHQNLSHKRLYDDSKNIFSQMLSFKSKDRKISSADTIDSSSAPGNVDYATSILRQRANRRASLELASFMRLLSNEMPQEAFVVVETEVYKRVFSLMQSKATRSDDRLAGVAAVDALLSVPSSNEETKAIRVGNALSNGLKAPHADYEFLHAVARAIGRMAFGSTNVDLVEFEITRSLEWLQSDRSDRKLAAVLVLSELAKSSPTAFYSKTNTSSTLSGGRGGSMGVLASYLDGLGLSGTNEFLDNIFPVLTDPHPIVRVCAADALSECLKILMDRQQRSMTAPLCKLHSQMMDGLQWTLGGKVNDGEDKFKERDNAIKAHGSLLVVTEMLNHSRNFILPRFDEVCTAVLNFTRHPMALIRLELIRIIPQLARRNPDVYGCRYLCQSLDFLLASASTLPPQRSGIDLRPKAFLAIGQLALGMSDEDMGGGDITIPTVRIFDKPKSVVEAEDGDDMEYHIVELEDESVFKQRLGDIFDLISESLKRNRLASIGNVAKYRSDVLICFANMVEALGQHATPYVKGIVEDMFRSGLSKNLIGCLHSVAASLPSVQLYIERRLFEEVSFCLAGTRSLNSAYDLFSANENIRPTMPSINEGTSVLLRSTSPPTEHGTENNLMRSMSLASMNPSGRPRKRNPSSLEVNELSSSRTRSDSITQTPATSGASSNYDSGVVINTSTKPEAIDKLILSLETLRTIGESYMRAHETENDNMLLPFLRDVISLYLDHPSSDVRREAAVTCSLLLLPFGKKVKEGSILSFRLGSVSGSYVEEILQKLLRISVSDLSPVVRLCVVSGLDERYDPYLSQLSLLPPLFLMLEDETLVMRACALQLLGRLSRLNPATILPGLRIVLTDLILELQCGGDGGGKEAATRMIIVFLREEALQQLVRPFISSIIDSLPLSDDVPRLVSASLEALGELADVAHGSIKPWLRQLIPHILNNVEDQNSSKQKVSLWALGKIAFGTNYVISPYLDYPKLLSQASNILPTTKRASWELRREVFRTFGVLGALDPDRFGSSSTRKGGGKGGGYFVELEEDKDVSSRALNSAHGSEIPKMGDWSQLNNQALSDSPLPNADSDLVSPSSESDKKVHKDSDNDEPAHLYMYEQYAMTAQSLSMLPPARRLSPSDDDFYPTVAVQALMRILRDSSLSNLHGMVMKAVMFIFNALGLKSVPFLKNIVPHILSTIKVCGQHGLREVLLQQVANLSAIVREHLRPYLPAIFDVVEEFWFTRHLSALCSLVKRVAIAVPDDFNTYVPLLVRQILATIDSTDFSVNTFGEQAERLDLILQLIQGIKGVLGEYIHLVVPALVKLTDLLIDPDPDKNLIQISPPLGSTRSKIAVESVETLSILLETMEMNEGRFSETIVKSSTTLPARVVQPFLRMLGGDVKPNKTVGGVMIDCLCICVRQLGSNRWMSFYHNSTLAVISSWQAKVGIEKSIQNEGDELDPRETAHHQPRPIDIYKDMVVESISSANRMRWANNSEDGSLPAGLSLENSGPSEASLTGLGEAKPNAARNPPSTIQVQNQIAAHQTNINNLQRAWDVSQRSSREDWDEWLRRFSVQLLREAPSPALRACAELAQAYQPLARELFSAAFACCWVELDDHYRSSLIFSMETVFQADASQISLEILQLLLNLAEFLEKNKKTELPIDISIIAELALKCRAYARALHYKEREYIMGRGGSCVEQLIDINKKLDLPEAALGVLQAAKIEIQRHNRAGDHDKSMAYSVLNTIDGDKGSWAGDIMYESWLAKLGSWGEAVQLYELKLTKNPSDVNSILGCMQCYEARGDWEKALDLAGRSWSALSGESKKTGGNSRRSRRSRRQISEENHKLALKHCAQAAWRLGKWDELETFSSQLVQGQQHASSQNVSFDLTSSSKGSRTSGLPTLDYDSAFYRAVINIHREEWDEAAISIDAARKAMDSRFTALLAESYKRAYPSMVAAQTLSELEEIVSFRQFELRAKHRLHTTGPLETKKARQHLTDVWRKRLDGCRVDAEVHSEILAVRSLVLGPADEVDATITLSALSRQAEAYQLAERTLLDPLTQMKVSLNSPIFGVGTPSDLRVGIIINPGESADSLVNKDVVRIRSGPVYEQYCQHLFTEAGGEETLFVQHKLYFAYIKHLWATERRDEAMTRLSLLCNIVDLTTHYGDATLSNELRIKCWLRYGDWKLALNPPGSDLPENLATDVLVSYKRATDVAVSDNYRAFHSWALINFRLAEQLNDKERGTSPTKPSSMIQHHVIAAVKAFVRAISVGTKRWSASVQQDLLNLLSCLFKYGELDDVSRTINEGLESIEIEAWLGVLPQLLARIHIKSPSVRSVLHPLLVRLGTKHPQAMMYPLSVLLKSPVTDRKVAAESLMNSLKAHSNALIEESLMVSSELIRVAILQLEMWHEGLEDASRLYYGEGNVAGMLDVLIPLHTELEKGANSRRELDFLNSFGRDLMDAHNHITEYVRLITSSGQTIPTQGGFMSDPNQAGRSSSPNAEAEAALNQAWDLYYTVFRRINKQLPGMTTLELDQCSPALFNARNLELGVPGSYRVDGSYIKIQKFITSVQVITSKQRPRKITIRGNDGKDYVFLLKGHEDLRQDERVMQLFGLVNALLARDRRTNKHDLNIQRYAIAPLSHNAGVVGWVPHCDTLHCLIRDYREALKIPLNAENREMLALTPNYDSLTAMQKVEVFTEALERTKGKGNDLYEVLWNKSINSEEWLDRRTNFTRSLAVMSMVGYILGLGDRHPSNLMLDQVSGRVLHIDFGDCFEVAMHREKFPEKVPFRLTRMLVRAMEVSGIEGSYKSTCERTMSVLRDNKDSLVAMLEAFVYDPLISWRLLDQSSDEDAGEAEATTKSSTKEEAGSADDNQQETTTTTTTIAASAGASHTNTLPEPIQEEHDEDGDNDDSDSEDDNTAEEQQEEEEESDGDDKKEEVENDSDDKKEEEDEGEYSKEEEENDDNTNDVEARDSGENNEDDEDEESKNEEEKVVTAALAPVPRTNIARIQSVPKPTLADEIVPRSTTEQASSMAASHARSLQMYSDMRALAANLSTSSRIASITGGGVSAAAAVAMEHHGSVARSRIGRSLRQKGSILNSVANDRSGGNEGEDAFGNNDEALNEKALKVIRRVQDKLTGTDFHSPEEEFVGEPLDVQEQVQRLIVQATSSENLCQLFIDVMQTNNASIGKPGTSNNMPQGAQTVSIGNKHMMTYIPNGEGGSNGDGNSEQHHQHPSEQHMSFNSFPKNMDMDDMNNNKSTPSMLDREESLDDDVFNASLDVFLKDDQGYDVDQLIDYGHDTLAPPLDDTNNEGGSGGRKRKASHAFLTEMSSLTNSSECTVAPHLITAAAAAAVASLQQKQDAETAALHSAAAAGTAAAAAPNNMAYSTQGSLIQLPPSLLFPPPPPAPPQQAAAAAAASANPTTAIPGGMAIGSQEHQQLQQQQQNTLASNLMKSMSPLTASLFQQPGGAAAATTTTNNNISMLRAGANQAAASNAAAAAASAAAPSSNYLGGTNNPTAVAPNAFDTLFGFNSIPELPAVPPPPPNQGCAAFPPAPTKPPPAHLFPSAVQSATANYQQQQQQQQHQGGYQTGAGGTTTSATSMSFTDASSHAANAKKRRSSSQQQLRQMGAKPPTIKSSSTSNLLHVSEDEHDRLKRRSIRNIREQQRSNKIADRITELRNLLQGAGVHHKSDRYSTLVGVVNYVKMLQRRSKKLDEEHKVLLETISGAGEMVNGTSTFGGLPPPPPPPGTTTVQTFDVSGENSSSISSDRDNNDEEFMVFVQGIDYRFIFANCGVALAIASVDGRFVDCNDEWLRLTGYSRKELMGEGKKGGNHRSTSSTSVASTAAHAPPASVKSSSFPPSEILISRQHLSLFNLLGREDMETVYTAMSRMLRSAPPNSRTTATSSSSSSSDPNTSDSFLESMSGNEAASGVDGDNFQRYTVDHWAGRVKHTRRNENSLQLNISLVRTDDGRPKFFNCALSEAN</sequence>
<evidence type="ECO:0000256" key="5">
    <source>
        <dbReference type="ARBA" id="ARBA00022741"/>
    </source>
</evidence>
<dbReference type="InterPro" id="IPR003151">
    <property type="entry name" value="PIK-rel_kinase_FAT"/>
</dbReference>
<dbReference type="InterPro" id="IPR057564">
    <property type="entry name" value="HEAT_ATR"/>
</dbReference>
<dbReference type="InterPro" id="IPR035965">
    <property type="entry name" value="PAS-like_dom_sf"/>
</dbReference>
<evidence type="ECO:0000313" key="17">
    <source>
        <dbReference type="Proteomes" id="UP001224775"/>
    </source>
</evidence>
<keyword evidence="17" id="KW-1185">Reference proteome</keyword>
<dbReference type="PANTHER" id="PTHR11139">
    <property type="entry name" value="ATAXIA TELANGIECTASIA MUTATED ATM -RELATED"/>
    <property type="match status" value="1"/>
</dbReference>
<dbReference type="Gene3D" id="3.30.450.20">
    <property type="entry name" value="PAS domain"/>
    <property type="match status" value="1"/>
</dbReference>
<feature type="compositionally biased region" description="Acidic residues" evidence="10">
    <location>
        <begin position="3110"/>
        <end position="3138"/>
    </location>
</feature>
<comment type="catalytic activity">
    <reaction evidence="8">
        <text>L-threonyl-[protein] + ATP = O-phospho-L-threonyl-[protein] + ADP + H(+)</text>
        <dbReference type="Rhea" id="RHEA:46608"/>
        <dbReference type="Rhea" id="RHEA-COMP:11060"/>
        <dbReference type="Rhea" id="RHEA-COMP:11605"/>
        <dbReference type="ChEBI" id="CHEBI:15378"/>
        <dbReference type="ChEBI" id="CHEBI:30013"/>
        <dbReference type="ChEBI" id="CHEBI:30616"/>
        <dbReference type="ChEBI" id="CHEBI:61977"/>
        <dbReference type="ChEBI" id="CHEBI:456216"/>
        <dbReference type="EC" id="2.7.11.1"/>
    </reaction>
</comment>
<dbReference type="PROSITE" id="PS00915">
    <property type="entry name" value="PI3_4_KINASE_1"/>
    <property type="match status" value="1"/>
</dbReference>
<dbReference type="PROSITE" id="PS51189">
    <property type="entry name" value="FAT"/>
    <property type="match status" value="1"/>
</dbReference>
<feature type="compositionally biased region" description="Polar residues" evidence="10">
    <location>
        <begin position="785"/>
        <end position="821"/>
    </location>
</feature>
<dbReference type="GO" id="GO:0005737">
    <property type="term" value="C:cytoplasm"/>
    <property type="evidence" value="ECO:0007669"/>
    <property type="project" value="TreeGrafter"/>
</dbReference>